<feature type="non-terminal residue" evidence="1">
    <location>
        <position position="1"/>
    </location>
</feature>
<gene>
    <name evidence="1" type="ORF">B0H63DRAFT_536029</name>
</gene>
<accession>A0AAE0K0P7</accession>
<comment type="caution">
    <text evidence="1">The sequence shown here is derived from an EMBL/GenBank/DDBJ whole genome shotgun (WGS) entry which is preliminary data.</text>
</comment>
<name>A0AAE0K0P7_9PEZI</name>
<keyword evidence="2" id="KW-1185">Reference proteome</keyword>
<sequence>RYLEVSEFFYRSVTFTFSTFQELHAFVDRVPAVPLSRVRSMAFIAHMPPMNPQACQRFLDGEYFVTEAGENDALLFTRVPNLEVLHVTFFPSIILAMSQKLYEVVEPLRQLPEKLDITLRIPRMEYGNTSVVSLPISSRLPEGEGRGRFTIKRPSMRANDRVVMGDCREHMFAGPGFPYDVMRR</sequence>
<protein>
    <submittedName>
        <fullName evidence="1">Uncharacterized protein</fullName>
    </submittedName>
</protein>
<dbReference type="Proteomes" id="UP001285441">
    <property type="component" value="Unassembled WGS sequence"/>
</dbReference>
<organism evidence="1 2">
    <name type="scientific">Podospora didyma</name>
    <dbReference type="NCBI Taxonomy" id="330526"/>
    <lineage>
        <taxon>Eukaryota</taxon>
        <taxon>Fungi</taxon>
        <taxon>Dikarya</taxon>
        <taxon>Ascomycota</taxon>
        <taxon>Pezizomycotina</taxon>
        <taxon>Sordariomycetes</taxon>
        <taxon>Sordariomycetidae</taxon>
        <taxon>Sordariales</taxon>
        <taxon>Podosporaceae</taxon>
        <taxon>Podospora</taxon>
    </lineage>
</organism>
<evidence type="ECO:0000313" key="1">
    <source>
        <dbReference type="EMBL" id="KAK3367898.1"/>
    </source>
</evidence>
<dbReference type="EMBL" id="JAULSW010000011">
    <property type="protein sequence ID" value="KAK3367898.1"/>
    <property type="molecule type" value="Genomic_DNA"/>
</dbReference>
<evidence type="ECO:0000313" key="2">
    <source>
        <dbReference type="Proteomes" id="UP001285441"/>
    </source>
</evidence>
<reference evidence="1" key="1">
    <citation type="journal article" date="2023" name="Mol. Phylogenet. Evol.">
        <title>Genome-scale phylogeny and comparative genomics of the fungal order Sordariales.</title>
        <authorList>
            <person name="Hensen N."/>
            <person name="Bonometti L."/>
            <person name="Westerberg I."/>
            <person name="Brannstrom I.O."/>
            <person name="Guillou S."/>
            <person name="Cros-Aarteil S."/>
            <person name="Calhoun S."/>
            <person name="Haridas S."/>
            <person name="Kuo A."/>
            <person name="Mondo S."/>
            <person name="Pangilinan J."/>
            <person name="Riley R."/>
            <person name="LaButti K."/>
            <person name="Andreopoulos B."/>
            <person name="Lipzen A."/>
            <person name="Chen C."/>
            <person name="Yan M."/>
            <person name="Daum C."/>
            <person name="Ng V."/>
            <person name="Clum A."/>
            <person name="Steindorff A."/>
            <person name="Ohm R.A."/>
            <person name="Martin F."/>
            <person name="Silar P."/>
            <person name="Natvig D.O."/>
            <person name="Lalanne C."/>
            <person name="Gautier V."/>
            <person name="Ament-Velasquez S.L."/>
            <person name="Kruys A."/>
            <person name="Hutchinson M.I."/>
            <person name="Powell A.J."/>
            <person name="Barry K."/>
            <person name="Miller A.N."/>
            <person name="Grigoriev I.V."/>
            <person name="Debuchy R."/>
            <person name="Gladieux P."/>
            <person name="Hiltunen Thoren M."/>
            <person name="Johannesson H."/>
        </authorList>
    </citation>
    <scope>NUCLEOTIDE SEQUENCE</scope>
    <source>
        <strain evidence="1">CBS 232.78</strain>
    </source>
</reference>
<reference evidence="1" key="2">
    <citation type="submission" date="2023-06" db="EMBL/GenBank/DDBJ databases">
        <authorList>
            <consortium name="Lawrence Berkeley National Laboratory"/>
            <person name="Haridas S."/>
            <person name="Hensen N."/>
            <person name="Bonometti L."/>
            <person name="Westerberg I."/>
            <person name="Brannstrom I.O."/>
            <person name="Guillou S."/>
            <person name="Cros-Aarteil S."/>
            <person name="Calhoun S."/>
            <person name="Kuo A."/>
            <person name="Mondo S."/>
            <person name="Pangilinan J."/>
            <person name="Riley R."/>
            <person name="LaButti K."/>
            <person name="Andreopoulos B."/>
            <person name="Lipzen A."/>
            <person name="Chen C."/>
            <person name="Yanf M."/>
            <person name="Daum C."/>
            <person name="Ng V."/>
            <person name="Clum A."/>
            <person name="Steindorff A."/>
            <person name="Ohm R."/>
            <person name="Martin F."/>
            <person name="Silar P."/>
            <person name="Natvig D."/>
            <person name="Lalanne C."/>
            <person name="Gautier V."/>
            <person name="Ament-velasquez S.L."/>
            <person name="Kruys A."/>
            <person name="Hutchinson M.I."/>
            <person name="Powell A.J."/>
            <person name="Barry K."/>
            <person name="Miller A.N."/>
            <person name="Grigoriev I.V."/>
            <person name="Debuchy R."/>
            <person name="Gladieux P."/>
            <person name="Thoren M.H."/>
            <person name="Johannesson H."/>
        </authorList>
    </citation>
    <scope>NUCLEOTIDE SEQUENCE</scope>
    <source>
        <strain evidence="1">CBS 232.78</strain>
    </source>
</reference>
<dbReference type="AlphaFoldDB" id="A0AAE0K0P7"/>
<proteinExistence type="predicted"/>